<evidence type="ECO:0000256" key="3">
    <source>
        <dbReference type="ARBA" id="ARBA00022553"/>
    </source>
</evidence>
<comment type="catalytic activity">
    <reaction evidence="1">
        <text>ATP + protein L-histidine = ADP + protein N-phospho-L-histidine.</text>
        <dbReference type="EC" id="2.7.13.3"/>
    </reaction>
</comment>
<feature type="domain" description="PAC" evidence="12">
    <location>
        <begin position="273"/>
        <end position="325"/>
    </location>
</feature>
<feature type="domain" description="PAC" evidence="12">
    <location>
        <begin position="146"/>
        <end position="198"/>
    </location>
</feature>
<dbReference type="Gene3D" id="1.20.5.1930">
    <property type="match status" value="1"/>
</dbReference>
<feature type="region of interest" description="Disordered" evidence="9">
    <location>
        <begin position="43"/>
        <end position="66"/>
    </location>
</feature>
<evidence type="ECO:0000256" key="4">
    <source>
        <dbReference type="ARBA" id="ARBA00022679"/>
    </source>
</evidence>
<feature type="domain" description="PAS" evidence="11">
    <location>
        <begin position="199"/>
        <end position="265"/>
    </location>
</feature>
<dbReference type="PROSITE" id="PS50109">
    <property type="entry name" value="HIS_KIN"/>
    <property type="match status" value="1"/>
</dbReference>
<dbReference type="InterPro" id="IPR050482">
    <property type="entry name" value="Sensor_HK_TwoCompSys"/>
</dbReference>
<keyword evidence="6" id="KW-0418">Kinase</keyword>
<feature type="domain" description="PAS" evidence="11">
    <location>
        <begin position="69"/>
        <end position="130"/>
    </location>
</feature>
<dbReference type="GO" id="GO:0000155">
    <property type="term" value="F:phosphorelay sensor kinase activity"/>
    <property type="evidence" value="ECO:0007669"/>
    <property type="project" value="InterPro"/>
</dbReference>
<dbReference type="CDD" id="cd00130">
    <property type="entry name" value="PAS"/>
    <property type="match status" value="2"/>
</dbReference>
<dbReference type="Proteomes" id="UP000534186">
    <property type="component" value="Unassembled WGS sequence"/>
</dbReference>
<dbReference type="Pfam" id="PF08447">
    <property type="entry name" value="PAS_3"/>
    <property type="match status" value="1"/>
</dbReference>
<evidence type="ECO:0000259" key="12">
    <source>
        <dbReference type="PROSITE" id="PS50113"/>
    </source>
</evidence>
<accession>A0A7Y9T4M9</accession>
<evidence type="ECO:0000256" key="5">
    <source>
        <dbReference type="ARBA" id="ARBA00022741"/>
    </source>
</evidence>
<evidence type="ECO:0000259" key="11">
    <source>
        <dbReference type="PROSITE" id="PS50112"/>
    </source>
</evidence>
<name>A0A7Y9T4M9_9BACT</name>
<dbReference type="PANTHER" id="PTHR24421:SF10">
    <property type="entry name" value="NITRATE_NITRITE SENSOR PROTEIN NARQ"/>
    <property type="match status" value="1"/>
</dbReference>
<dbReference type="InterPro" id="IPR000014">
    <property type="entry name" value="PAS"/>
</dbReference>
<dbReference type="Pfam" id="PF07730">
    <property type="entry name" value="HisKA_3"/>
    <property type="match status" value="1"/>
</dbReference>
<dbReference type="Pfam" id="PF02518">
    <property type="entry name" value="HATPase_c"/>
    <property type="match status" value="1"/>
</dbReference>
<dbReference type="PANTHER" id="PTHR24421">
    <property type="entry name" value="NITRATE/NITRITE SENSOR PROTEIN NARX-RELATED"/>
    <property type="match status" value="1"/>
</dbReference>
<dbReference type="GO" id="GO:0016020">
    <property type="term" value="C:membrane"/>
    <property type="evidence" value="ECO:0007669"/>
    <property type="project" value="InterPro"/>
</dbReference>
<sequence>MASLAKAEWKDREVGVENSALLPDLNEAEAVLLELASLFGGRIQSSPSESEQPTGDPSTQTPDAHTSSLEAKYRALLEQIPAVVFMVYLDRGISEAYVSPQIEEALGFSREEWLEDPIRWYEHIHPDDKQRWSLEAAGMFLSGKPLRSSYRVIARDGHVIWFHCDAKMMRRPDGQPWFIHGVAFDISDLKHTEEALHQERNVVSAILDTVGALVVVLDPDGRITRFNRACELTTGYSLEEVRGKRIWDFFLVPEEVERFKSIFSQLSADLLPEDYQSYWVTRHGTKRLIAWSSTMLPGNNGTPNYIIATGIDITEREQLEKALLNISSREQRRIGQDLHDGLGQHLTGIAFMAKVHEAKLAEKRLAEANDAAKIVRLVNEAIYKTRELARGLLPVVSDTHGLMSALLLWAAEVEDIFGISCRFECEPAVLIYDDAMATHLYHIAQESVNNALKHGRARKILIRLSAENDRGTLSISDDGAGIEERRENSQGMGLHIMNYRAAMIGGTLEVAPGPLHGTTVTCIFPLKPGT</sequence>
<keyword evidence="4" id="KW-0808">Transferase</keyword>
<dbReference type="EMBL" id="JACCCV010000002">
    <property type="protein sequence ID" value="NYF53651.1"/>
    <property type="molecule type" value="Genomic_DNA"/>
</dbReference>
<evidence type="ECO:0000259" key="10">
    <source>
        <dbReference type="PROSITE" id="PS50109"/>
    </source>
</evidence>
<dbReference type="NCBIfam" id="TIGR00229">
    <property type="entry name" value="sensory_box"/>
    <property type="match status" value="2"/>
</dbReference>
<keyword evidence="3" id="KW-0597">Phosphoprotein</keyword>
<dbReference type="GO" id="GO:0046983">
    <property type="term" value="F:protein dimerization activity"/>
    <property type="evidence" value="ECO:0007669"/>
    <property type="project" value="InterPro"/>
</dbReference>
<evidence type="ECO:0000313" key="14">
    <source>
        <dbReference type="Proteomes" id="UP000534186"/>
    </source>
</evidence>
<dbReference type="InterPro" id="IPR036890">
    <property type="entry name" value="HATPase_C_sf"/>
</dbReference>
<dbReference type="InterPro" id="IPR000700">
    <property type="entry name" value="PAS-assoc_C"/>
</dbReference>
<evidence type="ECO:0000313" key="13">
    <source>
        <dbReference type="EMBL" id="NYF53651.1"/>
    </source>
</evidence>
<evidence type="ECO:0000256" key="2">
    <source>
        <dbReference type="ARBA" id="ARBA00012438"/>
    </source>
</evidence>
<dbReference type="SUPFAM" id="SSF55785">
    <property type="entry name" value="PYP-like sensor domain (PAS domain)"/>
    <property type="match status" value="2"/>
</dbReference>
<dbReference type="InterPro" id="IPR011712">
    <property type="entry name" value="Sig_transdc_His_kin_sub3_dim/P"/>
</dbReference>
<dbReference type="SMART" id="SM00091">
    <property type="entry name" value="PAS"/>
    <property type="match status" value="2"/>
</dbReference>
<dbReference type="InterPro" id="IPR001610">
    <property type="entry name" value="PAC"/>
</dbReference>
<dbReference type="InterPro" id="IPR005467">
    <property type="entry name" value="His_kinase_dom"/>
</dbReference>
<proteinExistence type="predicted"/>
<dbReference type="PROSITE" id="PS50113">
    <property type="entry name" value="PAC"/>
    <property type="match status" value="2"/>
</dbReference>
<protein>
    <recommendedName>
        <fullName evidence="2">histidine kinase</fullName>
        <ecNumber evidence="2">2.7.13.3</ecNumber>
    </recommendedName>
</protein>
<dbReference type="PROSITE" id="PS50112">
    <property type="entry name" value="PAS"/>
    <property type="match status" value="2"/>
</dbReference>
<comment type="caution">
    <text evidence="13">The sequence shown here is derived from an EMBL/GenBank/DDBJ whole genome shotgun (WGS) entry which is preliminary data.</text>
</comment>
<dbReference type="AlphaFoldDB" id="A0A7Y9T4M9"/>
<feature type="domain" description="Histidine kinase" evidence="10">
    <location>
        <begin position="440"/>
        <end position="528"/>
    </location>
</feature>
<organism evidence="13 14">
    <name type="scientific">Tunturiibacter lichenicola</name>
    <dbReference type="NCBI Taxonomy" id="2051959"/>
    <lineage>
        <taxon>Bacteria</taxon>
        <taxon>Pseudomonadati</taxon>
        <taxon>Acidobacteriota</taxon>
        <taxon>Terriglobia</taxon>
        <taxon>Terriglobales</taxon>
        <taxon>Acidobacteriaceae</taxon>
        <taxon>Tunturiibacter</taxon>
    </lineage>
</organism>
<evidence type="ECO:0000256" key="1">
    <source>
        <dbReference type="ARBA" id="ARBA00000085"/>
    </source>
</evidence>
<keyword evidence="8" id="KW-0902">Two-component regulatory system</keyword>
<evidence type="ECO:0000256" key="8">
    <source>
        <dbReference type="ARBA" id="ARBA00023012"/>
    </source>
</evidence>
<keyword evidence="7" id="KW-0067">ATP-binding</keyword>
<dbReference type="GO" id="GO:0005524">
    <property type="term" value="F:ATP binding"/>
    <property type="evidence" value="ECO:0007669"/>
    <property type="project" value="UniProtKB-KW"/>
</dbReference>
<dbReference type="Gene3D" id="3.30.450.20">
    <property type="entry name" value="PAS domain"/>
    <property type="match status" value="2"/>
</dbReference>
<dbReference type="InterPro" id="IPR003594">
    <property type="entry name" value="HATPase_dom"/>
</dbReference>
<dbReference type="InterPro" id="IPR013655">
    <property type="entry name" value="PAS_fold_3"/>
</dbReference>
<keyword evidence="5" id="KW-0547">Nucleotide-binding</keyword>
<gene>
    <name evidence="13" type="ORF">HDF12_004050</name>
</gene>
<dbReference type="EC" id="2.7.13.3" evidence="2"/>
<dbReference type="Pfam" id="PF13426">
    <property type="entry name" value="PAS_9"/>
    <property type="match status" value="1"/>
</dbReference>
<evidence type="ECO:0000256" key="7">
    <source>
        <dbReference type="ARBA" id="ARBA00022840"/>
    </source>
</evidence>
<dbReference type="Gene3D" id="3.30.565.10">
    <property type="entry name" value="Histidine kinase-like ATPase, C-terminal domain"/>
    <property type="match status" value="1"/>
</dbReference>
<dbReference type="InterPro" id="IPR035965">
    <property type="entry name" value="PAS-like_dom_sf"/>
</dbReference>
<dbReference type="CDD" id="cd16917">
    <property type="entry name" value="HATPase_UhpB-NarQ-NarX-like"/>
    <property type="match status" value="1"/>
</dbReference>
<dbReference type="SUPFAM" id="SSF55874">
    <property type="entry name" value="ATPase domain of HSP90 chaperone/DNA topoisomerase II/histidine kinase"/>
    <property type="match status" value="1"/>
</dbReference>
<dbReference type="SMART" id="SM00086">
    <property type="entry name" value="PAC"/>
    <property type="match status" value="2"/>
</dbReference>
<dbReference type="SMART" id="SM00387">
    <property type="entry name" value="HATPase_c"/>
    <property type="match status" value="1"/>
</dbReference>
<reference evidence="13 14" key="1">
    <citation type="submission" date="2020-07" db="EMBL/GenBank/DDBJ databases">
        <title>Genomic Encyclopedia of Type Strains, Phase IV (KMG-V): Genome sequencing to study the core and pangenomes of soil and plant-associated prokaryotes.</title>
        <authorList>
            <person name="Whitman W."/>
        </authorList>
    </citation>
    <scope>NUCLEOTIDE SEQUENCE [LARGE SCALE GENOMIC DNA]</scope>
    <source>
        <strain evidence="13 14">M8UP30</strain>
    </source>
</reference>
<evidence type="ECO:0000256" key="6">
    <source>
        <dbReference type="ARBA" id="ARBA00022777"/>
    </source>
</evidence>
<evidence type="ECO:0000256" key="9">
    <source>
        <dbReference type="SAM" id="MobiDB-lite"/>
    </source>
</evidence>